<dbReference type="PROSITE" id="PS50050">
    <property type="entry name" value="TNFR_NGFR_2"/>
    <property type="match status" value="1"/>
</dbReference>
<feature type="region of interest" description="Disordered" evidence="2">
    <location>
        <begin position="145"/>
        <end position="186"/>
    </location>
</feature>
<dbReference type="PANTHER" id="PTHR46861:SF1">
    <property type="entry name" value="TUMOR NECROSIS FACTOR RECEPTOR SUPERFAMILY MEMBER 1A"/>
    <property type="match status" value="1"/>
</dbReference>
<comment type="caution">
    <text evidence="1">Lacks conserved residue(s) required for the propagation of feature annotation.</text>
</comment>
<feature type="signal peptide" evidence="4">
    <location>
        <begin position="1"/>
        <end position="27"/>
    </location>
</feature>
<keyword evidence="3" id="KW-0472">Membrane</keyword>
<feature type="domain" description="TNFR-Cys" evidence="5">
    <location>
        <begin position="94"/>
        <end position="136"/>
    </location>
</feature>
<protein>
    <recommendedName>
        <fullName evidence="5">TNFR-Cys domain-containing protein</fullName>
    </recommendedName>
</protein>
<keyword evidence="3" id="KW-1133">Transmembrane helix</keyword>
<dbReference type="GO" id="GO:0045121">
    <property type="term" value="C:membrane raft"/>
    <property type="evidence" value="ECO:0007669"/>
    <property type="project" value="TreeGrafter"/>
</dbReference>
<dbReference type="GO" id="GO:0043235">
    <property type="term" value="C:receptor complex"/>
    <property type="evidence" value="ECO:0007669"/>
    <property type="project" value="TreeGrafter"/>
</dbReference>
<dbReference type="InterPro" id="IPR001368">
    <property type="entry name" value="TNFR/NGFR_Cys_rich_reg"/>
</dbReference>
<dbReference type="Pfam" id="PF00020">
    <property type="entry name" value="TNFR_c6"/>
    <property type="match status" value="1"/>
</dbReference>
<evidence type="ECO:0000256" key="3">
    <source>
        <dbReference type="SAM" id="Phobius"/>
    </source>
</evidence>
<keyword evidence="3" id="KW-0812">Transmembrane</keyword>
<gene>
    <name evidence="6" type="ORF">GSLYS_00013133001</name>
</gene>
<organism evidence="6 7">
    <name type="scientific">Lymnaea stagnalis</name>
    <name type="common">Great pond snail</name>
    <name type="synonym">Helix stagnalis</name>
    <dbReference type="NCBI Taxonomy" id="6523"/>
    <lineage>
        <taxon>Eukaryota</taxon>
        <taxon>Metazoa</taxon>
        <taxon>Spiralia</taxon>
        <taxon>Lophotrochozoa</taxon>
        <taxon>Mollusca</taxon>
        <taxon>Gastropoda</taxon>
        <taxon>Heterobranchia</taxon>
        <taxon>Euthyneura</taxon>
        <taxon>Panpulmonata</taxon>
        <taxon>Hygrophila</taxon>
        <taxon>Lymnaeoidea</taxon>
        <taxon>Lymnaeidae</taxon>
        <taxon>Lymnaea</taxon>
    </lineage>
</organism>
<dbReference type="AlphaFoldDB" id="A0AAV2I070"/>
<dbReference type="Gene3D" id="2.10.50.10">
    <property type="entry name" value="Tumor Necrosis Factor Receptor, subunit A, domain 2"/>
    <property type="match status" value="1"/>
</dbReference>
<reference evidence="6 7" key="1">
    <citation type="submission" date="2024-04" db="EMBL/GenBank/DDBJ databases">
        <authorList>
            <consortium name="Genoscope - CEA"/>
            <person name="William W."/>
        </authorList>
    </citation>
    <scope>NUCLEOTIDE SEQUENCE [LARGE SCALE GENOMIC DNA]</scope>
</reference>
<name>A0AAV2I070_LYMST</name>
<evidence type="ECO:0000256" key="2">
    <source>
        <dbReference type="SAM" id="MobiDB-lite"/>
    </source>
</evidence>
<dbReference type="PANTHER" id="PTHR46861">
    <property type="entry name" value="TUMOR NECROSIS FACTOR RECEPTOR SUPERFAMILY MEMBER 1A"/>
    <property type="match status" value="1"/>
</dbReference>
<dbReference type="GO" id="GO:0043120">
    <property type="term" value="F:tumor necrosis factor binding"/>
    <property type="evidence" value="ECO:0007669"/>
    <property type="project" value="TreeGrafter"/>
</dbReference>
<feature type="repeat" description="TNFR-Cys" evidence="1">
    <location>
        <begin position="94"/>
        <end position="136"/>
    </location>
</feature>
<dbReference type="EMBL" id="CAXITT010000336">
    <property type="protein sequence ID" value="CAL1539314.1"/>
    <property type="molecule type" value="Genomic_DNA"/>
</dbReference>
<proteinExistence type="predicted"/>
<dbReference type="InterPro" id="IPR052493">
    <property type="entry name" value="TNFRSF1A"/>
</dbReference>
<evidence type="ECO:0000259" key="5">
    <source>
        <dbReference type="PROSITE" id="PS50050"/>
    </source>
</evidence>
<feature type="transmembrane region" description="Helical" evidence="3">
    <location>
        <begin position="197"/>
        <end position="218"/>
    </location>
</feature>
<feature type="chain" id="PRO_5043886751" description="TNFR-Cys domain-containing protein" evidence="4">
    <location>
        <begin position="28"/>
        <end position="234"/>
    </location>
</feature>
<evidence type="ECO:0000313" key="7">
    <source>
        <dbReference type="Proteomes" id="UP001497497"/>
    </source>
</evidence>
<evidence type="ECO:0000313" key="6">
    <source>
        <dbReference type="EMBL" id="CAL1539314.1"/>
    </source>
</evidence>
<evidence type="ECO:0000256" key="4">
    <source>
        <dbReference type="SAM" id="SignalP"/>
    </source>
</evidence>
<dbReference type="Proteomes" id="UP001497497">
    <property type="component" value="Unassembled WGS sequence"/>
</dbReference>
<dbReference type="GO" id="GO:0005031">
    <property type="term" value="F:tumor necrosis factor receptor activity"/>
    <property type="evidence" value="ECO:0007669"/>
    <property type="project" value="TreeGrafter"/>
</dbReference>
<keyword evidence="7" id="KW-1185">Reference proteome</keyword>
<accession>A0AAV2I070</accession>
<sequence length="234" mass="26048">MSSMAAMLDMFLVGCLFLLNIHQTTKGLSYCEPGPCLKGHYLDSHSNICQPCQHGYYMDLDNHTCHSCFKCMKPEEDHQIIVKPCSADSNAKLGCEDGYFYIENGDKRESGSCEKCSQCGDQCVAVPCVNVTGVVCCSCGYTGHRREPPEASQCARSHKSKSRDAEEASVPFSSQDSPDRTLNDGSEFETTGDRMLYLFYAVIIPIIIVFLIGLACWIKNSKKFKKLILNRNSF</sequence>
<evidence type="ECO:0000256" key="1">
    <source>
        <dbReference type="PROSITE-ProRule" id="PRU00206"/>
    </source>
</evidence>
<keyword evidence="4" id="KW-0732">Signal</keyword>
<comment type="caution">
    <text evidence="6">The sequence shown here is derived from an EMBL/GenBank/DDBJ whole genome shotgun (WGS) entry which is preliminary data.</text>
</comment>